<dbReference type="InterPro" id="IPR010982">
    <property type="entry name" value="Lambda_DNA-bd_dom_sf"/>
</dbReference>
<dbReference type="Proteomes" id="UP000647339">
    <property type="component" value="Unassembled WGS sequence"/>
</dbReference>
<comment type="caution">
    <text evidence="1">The sequence shown here is derived from an EMBL/GenBank/DDBJ whole genome shotgun (WGS) entry which is preliminary data.</text>
</comment>
<dbReference type="EMBL" id="BMIU01000033">
    <property type="protein sequence ID" value="GGF49878.1"/>
    <property type="molecule type" value="Genomic_DNA"/>
</dbReference>
<protein>
    <recommendedName>
        <fullName evidence="3">XRE family transcriptional regulator</fullName>
    </recommendedName>
</protein>
<sequence>MEITVLGSFRVSHNYAPEHIAAELDISLDDYLKMEKGELLLTTEQATKLGKFYNVDPALFFLKGLSVTNYNHGPNSHSGPITTYNNNYGFKEIVEKLMIENDELKKEILRLSKK</sequence>
<gene>
    <name evidence="1" type="ORF">GCM10011339_43050</name>
</gene>
<organism evidence="1 2">
    <name type="scientific">Echinicola rosea</name>
    <dbReference type="NCBI Taxonomy" id="1807691"/>
    <lineage>
        <taxon>Bacteria</taxon>
        <taxon>Pseudomonadati</taxon>
        <taxon>Bacteroidota</taxon>
        <taxon>Cytophagia</taxon>
        <taxon>Cytophagales</taxon>
        <taxon>Cyclobacteriaceae</taxon>
        <taxon>Echinicola</taxon>
    </lineage>
</organism>
<dbReference type="SUPFAM" id="SSF47413">
    <property type="entry name" value="lambda repressor-like DNA-binding domains"/>
    <property type="match status" value="1"/>
</dbReference>
<keyword evidence="2" id="KW-1185">Reference proteome</keyword>
<reference evidence="2" key="1">
    <citation type="journal article" date="2019" name="Int. J. Syst. Evol. Microbiol.">
        <title>The Global Catalogue of Microorganisms (GCM) 10K type strain sequencing project: providing services to taxonomists for standard genome sequencing and annotation.</title>
        <authorList>
            <consortium name="The Broad Institute Genomics Platform"/>
            <consortium name="The Broad Institute Genome Sequencing Center for Infectious Disease"/>
            <person name="Wu L."/>
            <person name="Ma J."/>
        </authorList>
    </citation>
    <scope>NUCLEOTIDE SEQUENCE [LARGE SCALE GENOMIC DNA]</scope>
    <source>
        <strain evidence="2">CGMCC 1.15407</strain>
    </source>
</reference>
<evidence type="ECO:0008006" key="3">
    <source>
        <dbReference type="Google" id="ProtNLM"/>
    </source>
</evidence>
<proteinExistence type="predicted"/>
<evidence type="ECO:0000313" key="2">
    <source>
        <dbReference type="Proteomes" id="UP000647339"/>
    </source>
</evidence>
<accession>A0ABQ1VCX4</accession>
<evidence type="ECO:0000313" key="1">
    <source>
        <dbReference type="EMBL" id="GGF49878.1"/>
    </source>
</evidence>
<dbReference type="RefSeq" id="WP_137402949.1">
    <property type="nucleotide sequence ID" value="NZ_BMIU01000033.1"/>
</dbReference>
<name>A0ABQ1VCX4_9BACT</name>